<organism evidence="1 2">
    <name type="scientific">Streptomyces monticola</name>
    <dbReference type="NCBI Taxonomy" id="2666263"/>
    <lineage>
        <taxon>Bacteria</taxon>
        <taxon>Bacillati</taxon>
        <taxon>Actinomycetota</taxon>
        <taxon>Actinomycetes</taxon>
        <taxon>Kitasatosporales</taxon>
        <taxon>Streptomycetaceae</taxon>
        <taxon>Streptomyces</taxon>
    </lineage>
</organism>
<sequence>MTGAATDGSQVLQQVLESKRELMFVRHAQAWCNVEDTVGGPLGCRGLTRQGHDQARRLADRLAARQADNRSRVDALYCSPRLRAVETAEPVAEALNLPLRVQPDLREQDLGEADGLPRVVLHSTCEGNPVLQPWRAPAVGAESWSTYVDRIRRVLDSILQSHEGHRLLLITHGEAINAAHHIFLGLPPRWPGPLPVTVANAAITRWRREPWERHRPQLGLRWDLQAHNDTAHITAS</sequence>
<evidence type="ECO:0000313" key="2">
    <source>
        <dbReference type="Proteomes" id="UP001596523"/>
    </source>
</evidence>
<keyword evidence="2" id="KW-1185">Reference proteome</keyword>
<dbReference type="SMART" id="SM00855">
    <property type="entry name" value="PGAM"/>
    <property type="match status" value="1"/>
</dbReference>
<keyword evidence="1" id="KW-0378">Hydrolase</keyword>
<dbReference type="Pfam" id="PF00300">
    <property type="entry name" value="His_Phos_1"/>
    <property type="match status" value="1"/>
</dbReference>
<dbReference type="EC" id="3.1.3.-" evidence="1"/>
<comment type="caution">
    <text evidence="1">The sequence shown here is derived from an EMBL/GenBank/DDBJ whole genome shotgun (WGS) entry which is preliminary data.</text>
</comment>
<proteinExistence type="predicted"/>
<protein>
    <submittedName>
        <fullName evidence="1">Histidine phosphatase family protein</fullName>
        <ecNumber evidence="1">3.1.3.-</ecNumber>
    </submittedName>
</protein>
<dbReference type="CDD" id="cd07067">
    <property type="entry name" value="HP_PGM_like"/>
    <property type="match status" value="1"/>
</dbReference>
<dbReference type="InterPro" id="IPR051710">
    <property type="entry name" value="Phosphatase_SH3-domain"/>
</dbReference>
<name>A0ABW2JG85_9ACTN</name>
<dbReference type="SUPFAM" id="SSF53254">
    <property type="entry name" value="Phosphoglycerate mutase-like"/>
    <property type="match status" value="1"/>
</dbReference>
<dbReference type="InterPro" id="IPR029033">
    <property type="entry name" value="His_PPase_superfam"/>
</dbReference>
<dbReference type="GO" id="GO:0016787">
    <property type="term" value="F:hydrolase activity"/>
    <property type="evidence" value="ECO:0007669"/>
    <property type="project" value="UniProtKB-KW"/>
</dbReference>
<dbReference type="RefSeq" id="WP_381829491.1">
    <property type="nucleotide sequence ID" value="NZ_JBHTCF010000003.1"/>
</dbReference>
<dbReference type="PANTHER" id="PTHR16469:SF27">
    <property type="entry name" value="UBIQUITIN-ASSOCIATED AND SH3 DOMAIN-CONTAINING BA-RELATED"/>
    <property type="match status" value="1"/>
</dbReference>
<dbReference type="Proteomes" id="UP001596523">
    <property type="component" value="Unassembled WGS sequence"/>
</dbReference>
<dbReference type="PANTHER" id="PTHR16469">
    <property type="entry name" value="UBIQUITIN-ASSOCIATED AND SH3 DOMAIN-CONTAINING BA-RELATED"/>
    <property type="match status" value="1"/>
</dbReference>
<dbReference type="InterPro" id="IPR013078">
    <property type="entry name" value="His_Pase_superF_clade-1"/>
</dbReference>
<accession>A0ABW2JG85</accession>
<evidence type="ECO:0000313" key="1">
    <source>
        <dbReference type="EMBL" id="MFC7304757.1"/>
    </source>
</evidence>
<reference evidence="2" key="1">
    <citation type="journal article" date="2019" name="Int. J. Syst. Evol. Microbiol.">
        <title>The Global Catalogue of Microorganisms (GCM) 10K type strain sequencing project: providing services to taxonomists for standard genome sequencing and annotation.</title>
        <authorList>
            <consortium name="The Broad Institute Genomics Platform"/>
            <consortium name="The Broad Institute Genome Sequencing Center for Infectious Disease"/>
            <person name="Wu L."/>
            <person name="Ma J."/>
        </authorList>
    </citation>
    <scope>NUCLEOTIDE SEQUENCE [LARGE SCALE GENOMIC DNA]</scope>
    <source>
        <strain evidence="2">SYNS20</strain>
    </source>
</reference>
<dbReference type="EMBL" id="JBHTCF010000003">
    <property type="protein sequence ID" value="MFC7304757.1"/>
    <property type="molecule type" value="Genomic_DNA"/>
</dbReference>
<gene>
    <name evidence="1" type="ORF">ACFQVC_11065</name>
</gene>
<dbReference type="Gene3D" id="3.40.50.1240">
    <property type="entry name" value="Phosphoglycerate mutase-like"/>
    <property type="match status" value="1"/>
</dbReference>